<evidence type="ECO:0000313" key="2">
    <source>
        <dbReference type="EMBL" id="OUL56523.1"/>
    </source>
</evidence>
<accession>A0A244CLM3</accession>
<dbReference type="SUPFAM" id="SSF141371">
    <property type="entry name" value="PilZ domain-like"/>
    <property type="match status" value="1"/>
</dbReference>
<dbReference type="RefSeq" id="WP_086745493.1">
    <property type="nucleotide sequence ID" value="NZ_MWPV01000006.1"/>
</dbReference>
<dbReference type="OrthoDB" id="6267373at2"/>
<evidence type="ECO:0000313" key="3">
    <source>
        <dbReference type="Proteomes" id="UP000194841"/>
    </source>
</evidence>
<dbReference type="Proteomes" id="UP000194841">
    <property type="component" value="Unassembled WGS sequence"/>
</dbReference>
<name>A0A244CLM3_PSEDV</name>
<dbReference type="InterPro" id="IPR009875">
    <property type="entry name" value="PilZ_domain"/>
</dbReference>
<organism evidence="2 3">
    <name type="scientific">Pseudoalteromonas ulvae</name>
    <dbReference type="NCBI Taxonomy" id="107327"/>
    <lineage>
        <taxon>Bacteria</taxon>
        <taxon>Pseudomonadati</taxon>
        <taxon>Pseudomonadota</taxon>
        <taxon>Gammaproteobacteria</taxon>
        <taxon>Alteromonadales</taxon>
        <taxon>Pseudoalteromonadaceae</taxon>
        <taxon>Pseudoalteromonas</taxon>
    </lineage>
</organism>
<dbReference type="Pfam" id="PF07238">
    <property type="entry name" value="PilZ"/>
    <property type="match status" value="1"/>
</dbReference>
<keyword evidence="3" id="KW-1185">Reference proteome</keyword>
<reference evidence="2 3" key="1">
    <citation type="submission" date="2017-02" db="EMBL/GenBank/DDBJ databases">
        <title>Pseudoalteromonas ulvae TC14 Genome.</title>
        <authorList>
            <person name="Molmeret M."/>
        </authorList>
    </citation>
    <scope>NUCLEOTIDE SEQUENCE [LARGE SCALE GENOMIC DNA]</scope>
    <source>
        <strain evidence="2">TC14</strain>
    </source>
</reference>
<dbReference type="EMBL" id="MWPV01000006">
    <property type="protein sequence ID" value="OUL56523.1"/>
    <property type="molecule type" value="Genomic_DNA"/>
</dbReference>
<sequence length="101" mass="11679">MSDEQDFLDRRSSMRLDMEKELISIVWQNQQGEPQSRDVMCVDVSNGGLKFSLEQSIAIDTPVQVFFKPRQALTTLRHAKVIRVQQQPHGWFDIGLIFSND</sequence>
<dbReference type="AlphaFoldDB" id="A0A244CLM3"/>
<evidence type="ECO:0000259" key="1">
    <source>
        <dbReference type="Pfam" id="PF07238"/>
    </source>
</evidence>
<comment type="caution">
    <text evidence="2">The sequence shown here is derived from an EMBL/GenBank/DDBJ whole genome shotgun (WGS) entry which is preliminary data.</text>
</comment>
<proteinExistence type="predicted"/>
<protein>
    <recommendedName>
        <fullName evidence="1">PilZ domain-containing protein</fullName>
    </recommendedName>
</protein>
<gene>
    <name evidence="2" type="ORF">B1199_17840</name>
</gene>
<feature type="domain" description="PilZ" evidence="1">
    <location>
        <begin position="10"/>
        <end position="99"/>
    </location>
</feature>
<dbReference type="GO" id="GO:0035438">
    <property type="term" value="F:cyclic-di-GMP binding"/>
    <property type="evidence" value="ECO:0007669"/>
    <property type="project" value="InterPro"/>
</dbReference>